<evidence type="ECO:0000256" key="5">
    <source>
        <dbReference type="ARBA" id="ARBA00022679"/>
    </source>
</evidence>
<dbReference type="NCBIfam" id="TIGR03025">
    <property type="entry name" value="EPS_sugtrans"/>
    <property type="match status" value="1"/>
</dbReference>
<name>D0MH06_RHOM4</name>
<reference evidence="11 12" key="1">
    <citation type="journal article" date="2009" name="Stand. Genomic Sci.">
        <title>Complete genome sequence of Rhodothermus marinus type strain (R-10).</title>
        <authorList>
            <person name="Nolan M."/>
            <person name="Tindall B.J."/>
            <person name="Pomrenke H."/>
            <person name="Lapidus A."/>
            <person name="Copeland A."/>
            <person name="Glavina Del Rio T."/>
            <person name="Lucas S."/>
            <person name="Chen F."/>
            <person name="Tice H."/>
            <person name="Cheng J.F."/>
            <person name="Saunders E."/>
            <person name="Han C."/>
            <person name="Bruce D."/>
            <person name="Goodwin L."/>
            <person name="Chain P."/>
            <person name="Pitluck S."/>
            <person name="Ovchinikova G."/>
            <person name="Pati A."/>
            <person name="Ivanova N."/>
            <person name="Mavromatis K."/>
            <person name="Chen A."/>
            <person name="Palaniappan K."/>
            <person name="Land M."/>
            <person name="Hauser L."/>
            <person name="Chang Y.J."/>
            <person name="Jeffries C.D."/>
            <person name="Brettin T."/>
            <person name="Goker M."/>
            <person name="Bristow J."/>
            <person name="Eisen J.A."/>
            <person name="Markowitz V."/>
            <person name="Hugenholtz P."/>
            <person name="Kyrpides N.C."/>
            <person name="Klenk H.P."/>
            <person name="Detter J.C."/>
        </authorList>
    </citation>
    <scope>NUCLEOTIDE SEQUENCE [LARGE SCALE GENOMIC DNA]</scope>
    <source>
        <strain evidence="12">ATCC 43812 / DSM 4252 / R-10</strain>
    </source>
</reference>
<dbReference type="EC" id="2.7.8.6" evidence="11"/>
<dbReference type="Proteomes" id="UP000002221">
    <property type="component" value="Chromosome"/>
</dbReference>
<keyword evidence="7 9" id="KW-1133">Transmembrane helix</keyword>
<dbReference type="RefSeq" id="WP_012843403.1">
    <property type="nucleotide sequence ID" value="NC_013501.1"/>
</dbReference>
<keyword evidence="5 11" id="KW-0808">Transferase</keyword>
<evidence type="ECO:0000256" key="2">
    <source>
        <dbReference type="ARBA" id="ARBA00004236"/>
    </source>
</evidence>
<comment type="similarity">
    <text evidence="3">Belongs to the bacterial sugar transferase family.</text>
</comment>
<evidence type="ECO:0000256" key="8">
    <source>
        <dbReference type="ARBA" id="ARBA00023136"/>
    </source>
</evidence>
<organism evidence="11 12">
    <name type="scientific">Rhodothermus marinus (strain ATCC 43812 / DSM 4252 / R-10)</name>
    <name type="common">Rhodothermus obamensis</name>
    <dbReference type="NCBI Taxonomy" id="518766"/>
    <lineage>
        <taxon>Bacteria</taxon>
        <taxon>Pseudomonadati</taxon>
        <taxon>Rhodothermota</taxon>
        <taxon>Rhodothermia</taxon>
        <taxon>Rhodothermales</taxon>
        <taxon>Rhodothermaceae</taxon>
        <taxon>Rhodothermus</taxon>
    </lineage>
</organism>
<evidence type="ECO:0000256" key="3">
    <source>
        <dbReference type="ARBA" id="ARBA00006464"/>
    </source>
</evidence>
<protein>
    <submittedName>
        <fullName evidence="11">Exopolysaccharide biosynthesis polyprenyl glycosylphosphotransferase</fullName>
        <ecNumber evidence="11">2.7.8.6</ecNumber>
    </submittedName>
</protein>
<dbReference type="STRING" id="518766.Rmar_0897"/>
<evidence type="ECO:0000313" key="11">
    <source>
        <dbReference type="EMBL" id="ACY47791.1"/>
    </source>
</evidence>
<keyword evidence="4" id="KW-1003">Cell membrane</keyword>
<dbReference type="GO" id="GO:0047360">
    <property type="term" value="F:undecaprenyl-phosphate galactose phosphotransferase activity"/>
    <property type="evidence" value="ECO:0007669"/>
    <property type="project" value="UniProtKB-EC"/>
</dbReference>
<evidence type="ECO:0000256" key="9">
    <source>
        <dbReference type="SAM" id="Phobius"/>
    </source>
</evidence>
<evidence type="ECO:0000256" key="4">
    <source>
        <dbReference type="ARBA" id="ARBA00022475"/>
    </source>
</evidence>
<feature type="transmembrane region" description="Helical" evidence="9">
    <location>
        <begin position="63"/>
        <end position="83"/>
    </location>
</feature>
<accession>D0MH06</accession>
<evidence type="ECO:0000256" key="1">
    <source>
        <dbReference type="ARBA" id="ARBA00004141"/>
    </source>
</evidence>
<evidence type="ECO:0000313" key="12">
    <source>
        <dbReference type="Proteomes" id="UP000002221"/>
    </source>
</evidence>
<dbReference type="PANTHER" id="PTHR30576">
    <property type="entry name" value="COLANIC BIOSYNTHESIS UDP-GLUCOSE LIPID CARRIER TRANSFERASE"/>
    <property type="match status" value="1"/>
</dbReference>
<proteinExistence type="inferred from homology"/>
<dbReference type="Pfam" id="PF02397">
    <property type="entry name" value="Bac_transf"/>
    <property type="match status" value="1"/>
</dbReference>
<dbReference type="GO" id="GO:0005886">
    <property type="term" value="C:plasma membrane"/>
    <property type="evidence" value="ECO:0007669"/>
    <property type="project" value="UniProtKB-SubCell"/>
</dbReference>
<comment type="subcellular location">
    <subcellularLocation>
        <location evidence="2">Cell membrane</location>
    </subcellularLocation>
    <subcellularLocation>
        <location evidence="1">Membrane</location>
        <topology evidence="1">Multi-pass membrane protein</topology>
    </subcellularLocation>
</comment>
<dbReference type="InterPro" id="IPR003362">
    <property type="entry name" value="Bact_transf"/>
</dbReference>
<dbReference type="KEGG" id="rmr:Rmar_0897"/>
<keyword evidence="6 9" id="KW-0812">Transmembrane</keyword>
<feature type="domain" description="Bacterial sugar transferase" evidence="10">
    <location>
        <begin position="283"/>
        <end position="476"/>
    </location>
</feature>
<dbReference type="AlphaFoldDB" id="D0MH06"/>
<keyword evidence="8 9" id="KW-0472">Membrane</keyword>
<feature type="transmembrane region" description="Helical" evidence="9">
    <location>
        <begin position="30"/>
        <end position="51"/>
    </location>
</feature>
<dbReference type="PANTHER" id="PTHR30576:SF4">
    <property type="entry name" value="UNDECAPRENYL-PHOSPHATE GALACTOSE PHOSPHOTRANSFERASE"/>
    <property type="match status" value="1"/>
</dbReference>
<feature type="transmembrane region" description="Helical" evidence="9">
    <location>
        <begin position="95"/>
        <end position="113"/>
    </location>
</feature>
<feature type="transmembrane region" description="Helical" evidence="9">
    <location>
        <begin position="125"/>
        <end position="143"/>
    </location>
</feature>
<dbReference type="eggNOG" id="COG1086">
    <property type="taxonomic scope" value="Bacteria"/>
</dbReference>
<dbReference type="InterPro" id="IPR017475">
    <property type="entry name" value="EPS_sugar_tfrase"/>
</dbReference>
<evidence type="ECO:0000256" key="6">
    <source>
        <dbReference type="ARBA" id="ARBA00022692"/>
    </source>
</evidence>
<feature type="transmembrane region" description="Helical" evidence="9">
    <location>
        <begin position="288"/>
        <end position="311"/>
    </location>
</feature>
<evidence type="ECO:0000256" key="7">
    <source>
        <dbReference type="ARBA" id="ARBA00022989"/>
    </source>
</evidence>
<evidence type="ECO:0000259" key="10">
    <source>
        <dbReference type="Pfam" id="PF02397"/>
    </source>
</evidence>
<dbReference type="EMBL" id="CP001807">
    <property type="protein sequence ID" value="ACY47791.1"/>
    <property type="molecule type" value="Genomic_DNA"/>
</dbReference>
<dbReference type="OrthoDB" id="9808602at2"/>
<dbReference type="HOGENOM" id="CLU_024920_3_5_10"/>
<gene>
    <name evidence="11" type="ordered locus">Rmar_0897</name>
</gene>
<keyword evidence="12" id="KW-1185">Reference proteome</keyword>
<dbReference type="eggNOG" id="COG2148">
    <property type="taxonomic scope" value="Bacteria"/>
</dbReference>
<sequence>MTVTDTTAYQFVHVGPRNRLLYHRRRVQDAAVLALAEGLALLVALGLANRLDLWLTGAASWPTWAWGMPLLWWMVAVFSRLLPGWGLGAAEELRRIVIGLMSIFVGVAALLFLTKRASGDGRFLLATGWVLATGAVPLARWLAKRWLIYKKRWGAPTVIYGANGIVEEVIEMLRQEAGLGYQPIGVFYADEACVGDRMADLPVMGGLWHNTPDAPVAVLALPGIAPEMLSELLDGPLSIYKQVILILDLSDVPSLWVRPCNLSGRLALEITPNLFDPVAQTIKRTMDLVLVVGTMPIWMPLVGLLALAVWLEDRQKPFFTQERIGRNGRRFRVIKLRTMRPDAEAVLRRYLEENPEARAEWAASFKLKNDPRITRVGRWLRKLSLDELPQLFNVLRGEMSLVGPRPLPAYHHDELPHLVQQLRVRVRPGMTGLWQVNGRSDAGNEGMARWDAFYIRNWSIWLDLVILVRTIRVVIKGHGAY</sequence>